<dbReference type="GO" id="GO:0005840">
    <property type="term" value="C:ribosome"/>
    <property type="evidence" value="ECO:0007669"/>
    <property type="project" value="UniProtKB-KW"/>
</dbReference>
<dbReference type="OrthoDB" id="6295at2157"/>
<dbReference type="GO" id="GO:1990904">
    <property type="term" value="C:ribonucleoprotein complex"/>
    <property type="evidence" value="ECO:0007669"/>
    <property type="project" value="UniProtKB-KW"/>
</dbReference>
<dbReference type="NCBIfam" id="NF003303">
    <property type="entry name" value="PRK04306.1"/>
    <property type="match status" value="1"/>
</dbReference>
<reference evidence="6 7" key="1">
    <citation type="journal article" date="2011" name="J. Bacteriol.">
        <title>Complete genome sequence of the thermoacidophilic crenarchaeon Thermoproteus uzoniensis 768-20.</title>
        <authorList>
            <person name="Mardanov A.V."/>
            <person name="Gumerov V.M."/>
            <person name="Beletsky A.V."/>
            <person name="Prokofeva M.I."/>
            <person name="Bonch-Osmolovskaya E.A."/>
            <person name="Ravin N.V."/>
            <person name="Skryabin K.G."/>
        </authorList>
    </citation>
    <scope>NUCLEOTIDE SEQUENCE [LARGE SCALE GENOMIC DNA]</scope>
    <source>
        <strain evidence="6 7">768-20</strain>
    </source>
</reference>
<evidence type="ECO:0000256" key="1">
    <source>
        <dbReference type="ARBA" id="ARBA00008427"/>
    </source>
</evidence>
<evidence type="ECO:0000256" key="2">
    <source>
        <dbReference type="ARBA" id="ARBA00022980"/>
    </source>
</evidence>
<dbReference type="STRING" id="999630.TUZN_1389"/>
<dbReference type="PANTHER" id="PTHR20981">
    <property type="entry name" value="60S RIBOSOMAL PROTEIN L21"/>
    <property type="match status" value="1"/>
</dbReference>
<dbReference type="Gene3D" id="2.30.30.70">
    <property type="entry name" value="Ribosomal protein L21"/>
    <property type="match status" value="1"/>
</dbReference>
<dbReference type="InterPro" id="IPR036948">
    <property type="entry name" value="Ribosomal_eL21_sf"/>
</dbReference>
<dbReference type="GO" id="GO:0003735">
    <property type="term" value="F:structural constituent of ribosome"/>
    <property type="evidence" value="ECO:0007669"/>
    <property type="project" value="InterPro"/>
</dbReference>
<protein>
    <recommendedName>
        <fullName evidence="4 5">Large ribosomal subunit protein eL21</fullName>
    </recommendedName>
</protein>
<dbReference type="EMBL" id="CP002590">
    <property type="protein sequence ID" value="AEA12865.1"/>
    <property type="molecule type" value="Genomic_DNA"/>
</dbReference>
<gene>
    <name evidence="5" type="primary">rpl21e</name>
    <name evidence="6" type="ordered locus">TUZN_1389</name>
</gene>
<keyword evidence="2 5" id="KW-0689">Ribosomal protein</keyword>
<dbReference type="Pfam" id="PF01157">
    <property type="entry name" value="Ribosomal_L21e"/>
    <property type="match status" value="1"/>
</dbReference>
<name>F2L1C9_THEU7</name>
<evidence type="ECO:0000256" key="5">
    <source>
        <dbReference type="HAMAP-Rule" id="MF_00369"/>
    </source>
</evidence>
<dbReference type="GO" id="GO:0006412">
    <property type="term" value="P:translation"/>
    <property type="evidence" value="ECO:0007669"/>
    <property type="project" value="UniProtKB-UniRule"/>
</dbReference>
<dbReference type="InterPro" id="IPR008991">
    <property type="entry name" value="Translation_prot_SH3-like_sf"/>
</dbReference>
<evidence type="ECO:0000256" key="4">
    <source>
        <dbReference type="ARBA" id="ARBA00035219"/>
    </source>
</evidence>
<dbReference type="eggNOG" id="arCOG04129">
    <property type="taxonomic scope" value="Archaea"/>
</dbReference>
<dbReference type="InterPro" id="IPR001147">
    <property type="entry name" value="Ribosomal_eL21"/>
</dbReference>
<dbReference type="AlphaFoldDB" id="F2L1C9"/>
<dbReference type="HAMAP" id="MF_00369">
    <property type="entry name" value="Ribosomal_eL21"/>
    <property type="match status" value="1"/>
</dbReference>
<sequence>MPKRTHGYRYKSRKLLTKKPREKGLGGLSRLMYEYKEGDKVVIDIDPTFIKSAPHRRYQGRVGVVVGRQGDAYVVLVEVGSKTKKLVVTPEHLVPLRSA</sequence>
<dbReference type="SUPFAM" id="SSF50104">
    <property type="entry name" value="Translation proteins SH3-like domain"/>
    <property type="match status" value="1"/>
</dbReference>
<keyword evidence="7" id="KW-1185">Reference proteome</keyword>
<dbReference type="FunFam" id="2.30.30.70:FF:000001">
    <property type="entry name" value="60S ribosomal protein L21"/>
    <property type="match status" value="1"/>
</dbReference>
<evidence type="ECO:0000313" key="7">
    <source>
        <dbReference type="Proteomes" id="UP000008138"/>
    </source>
</evidence>
<reference key="2">
    <citation type="submission" date="2011-03" db="EMBL/GenBank/DDBJ databases">
        <title>Complete genome sequence of the thermoacidophilic crenarchaeon Thermoproteus uzoniensis 768-20.</title>
        <authorList>
            <person name="Mardanov A.V."/>
            <person name="Gumerov V.M."/>
            <person name="Beletsky A.V."/>
            <person name="Prokofeva M.I."/>
            <person name="Bonch-Osmolovskaya E.A."/>
            <person name="Ravin N.V."/>
            <person name="Skryabin K.G."/>
        </authorList>
    </citation>
    <scope>NUCLEOTIDE SEQUENCE</scope>
    <source>
        <strain>768-20</strain>
    </source>
</reference>
<dbReference type="RefSeq" id="WP_013680200.1">
    <property type="nucleotide sequence ID" value="NC_015315.1"/>
</dbReference>
<evidence type="ECO:0000256" key="3">
    <source>
        <dbReference type="ARBA" id="ARBA00023274"/>
    </source>
</evidence>
<dbReference type="GeneID" id="10360916"/>
<evidence type="ECO:0000313" key="6">
    <source>
        <dbReference type="EMBL" id="AEA12865.1"/>
    </source>
</evidence>
<dbReference type="Proteomes" id="UP000008138">
    <property type="component" value="Chromosome"/>
</dbReference>
<organism evidence="6 7">
    <name type="scientific">Thermoproteus uzoniensis (strain 768-20)</name>
    <dbReference type="NCBI Taxonomy" id="999630"/>
    <lineage>
        <taxon>Archaea</taxon>
        <taxon>Thermoproteota</taxon>
        <taxon>Thermoprotei</taxon>
        <taxon>Thermoproteales</taxon>
        <taxon>Thermoproteaceae</taxon>
        <taxon>Thermoproteus</taxon>
    </lineage>
</organism>
<dbReference type="InterPro" id="IPR022856">
    <property type="entry name" value="Ribosomal_eL21_arc"/>
</dbReference>
<dbReference type="HOGENOM" id="CLU_103610_1_1_2"/>
<dbReference type="KEGG" id="tuz:TUZN_1389"/>
<proteinExistence type="inferred from homology"/>
<keyword evidence="3 5" id="KW-0687">Ribonucleoprotein</keyword>
<accession>F2L1C9</accession>
<comment type="similarity">
    <text evidence="1 5">Belongs to the eukaryotic ribosomal protein eL21 family.</text>
</comment>